<dbReference type="InterPro" id="IPR011050">
    <property type="entry name" value="Pectin_lyase_fold/virulence"/>
</dbReference>
<protein>
    <recommendedName>
        <fullName evidence="4">Parallel beta helix pectate lyase-like protein</fullName>
    </recommendedName>
</protein>
<feature type="chain" id="PRO_5020640416" description="Parallel beta helix pectate lyase-like protein" evidence="1">
    <location>
        <begin position="22"/>
        <end position="310"/>
    </location>
</feature>
<sequence>MRSLVALSVLGVALSTSAVHAATATFQSQRVVVAATGRDHVYCGLPTTPCRTFQKALEVVLPGGIITTAGPGNYGAMKITKSVAIMNDGAGIATVEGEGGRPAIEIAKGYSVVLRGLTVDGRGTASAGILYAGGGGYLLVSKSFIQGALTGIRIAPRFGGTVTIEDSVVTDNVDGVVSSSSPKRNLSVVLIHVTISNNGSLESGVGLKVGGAGAAQHVAMTDTTINGNGYGVTVNGSEPEAVVVTATNSAIVNNGWSAVVGSGGTLTLDRTMVRSRSANYISNAGSIISFGDNAIVDPVTGNPITPVALK</sequence>
<keyword evidence="1" id="KW-0732">Signal</keyword>
<dbReference type="InterPro" id="IPR012332">
    <property type="entry name" value="Autotransporter_pectin_lyase_C"/>
</dbReference>
<dbReference type="OrthoDB" id="5498325at2"/>
<dbReference type="InterPro" id="IPR006626">
    <property type="entry name" value="PbH1"/>
</dbReference>
<dbReference type="SMART" id="SM00710">
    <property type="entry name" value="PbH1"/>
    <property type="match status" value="4"/>
</dbReference>
<dbReference type="AlphaFoldDB" id="A0A4R6RIS1"/>
<reference evidence="2 3" key="1">
    <citation type="submission" date="2019-03" db="EMBL/GenBank/DDBJ databases">
        <title>Genomic Encyclopedia of Type Strains, Phase IV (KMG-IV): sequencing the most valuable type-strain genomes for metagenomic binning, comparative biology and taxonomic classification.</title>
        <authorList>
            <person name="Goeker M."/>
        </authorList>
    </citation>
    <scope>NUCLEOTIDE SEQUENCE [LARGE SCALE GENOMIC DNA]</scope>
    <source>
        <strain evidence="2 3">DSM 102969</strain>
    </source>
</reference>
<name>A0A4R6RIS1_9HYPH</name>
<dbReference type="SUPFAM" id="SSF51126">
    <property type="entry name" value="Pectin lyase-like"/>
    <property type="match status" value="1"/>
</dbReference>
<accession>A0A4R6RIS1</accession>
<keyword evidence="3" id="KW-1185">Reference proteome</keyword>
<evidence type="ECO:0000313" key="3">
    <source>
        <dbReference type="Proteomes" id="UP000294547"/>
    </source>
</evidence>
<dbReference type="EMBL" id="SNXY01000006">
    <property type="protein sequence ID" value="TDP86383.1"/>
    <property type="molecule type" value="Genomic_DNA"/>
</dbReference>
<dbReference type="RefSeq" id="WP_126537325.1">
    <property type="nucleotide sequence ID" value="NZ_BSPM01000008.1"/>
</dbReference>
<comment type="caution">
    <text evidence="2">The sequence shown here is derived from an EMBL/GenBank/DDBJ whole genome shotgun (WGS) entry which is preliminary data.</text>
</comment>
<feature type="signal peptide" evidence="1">
    <location>
        <begin position="1"/>
        <end position="21"/>
    </location>
</feature>
<proteinExistence type="predicted"/>
<evidence type="ECO:0008006" key="4">
    <source>
        <dbReference type="Google" id="ProtNLM"/>
    </source>
</evidence>
<evidence type="ECO:0000313" key="2">
    <source>
        <dbReference type="EMBL" id="TDP86383.1"/>
    </source>
</evidence>
<dbReference type="Proteomes" id="UP000294547">
    <property type="component" value="Unassembled WGS sequence"/>
</dbReference>
<organism evidence="2 3">
    <name type="scientific">Oharaeibacter diazotrophicus</name>
    <dbReference type="NCBI Taxonomy" id="1920512"/>
    <lineage>
        <taxon>Bacteria</taxon>
        <taxon>Pseudomonadati</taxon>
        <taxon>Pseudomonadota</taxon>
        <taxon>Alphaproteobacteria</taxon>
        <taxon>Hyphomicrobiales</taxon>
        <taxon>Pleomorphomonadaceae</taxon>
        <taxon>Oharaeibacter</taxon>
    </lineage>
</organism>
<dbReference type="Gene3D" id="2.160.20.20">
    <property type="match status" value="1"/>
</dbReference>
<evidence type="ECO:0000256" key="1">
    <source>
        <dbReference type="SAM" id="SignalP"/>
    </source>
</evidence>
<gene>
    <name evidence="2" type="ORF">EDD54_0254</name>
</gene>